<dbReference type="InterPro" id="IPR049770">
    <property type="entry name" value="OTU_Tudor"/>
</dbReference>
<dbReference type="PANTHER" id="PTHR12419">
    <property type="entry name" value="OTU DOMAIN CONTAINING PROTEIN"/>
    <property type="match status" value="1"/>
</dbReference>
<dbReference type="Gene3D" id="3.90.70.80">
    <property type="match status" value="1"/>
</dbReference>
<organism evidence="3">
    <name type="scientific">Drosophila sechellia</name>
    <name type="common">Fruit fly</name>
    <dbReference type="NCBI Taxonomy" id="7238"/>
    <lineage>
        <taxon>Eukaryota</taxon>
        <taxon>Metazoa</taxon>
        <taxon>Ecdysozoa</taxon>
        <taxon>Arthropoda</taxon>
        <taxon>Hexapoda</taxon>
        <taxon>Insecta</taxon>
        <taxon>Pterygota</taxon>
        <taxon>Neoptera</taxon>
        <taxon>Endopterygota</taxon>
        <taxon>Diptera</taxon>
        <taxon>Brachycera</taxon>
        <taxon>Muscomorpha</taxon>
        <taxon>Ephydroidea</taxon>
        <taxon>Drosophilidae</taxon>
        <taxon>Drosophila</taxon>
        <taxon>Sophophora</taxon>
    </lineage>
</organism>
<dbReference type="SMR" id="B4I3B7"/>
<dbReference type="EMBL" id="CH480820">
    <property type="protein sequence ID" value="EDW54262.1"/>
    <property type="molecule type" value="Genomic_DNA"/>
</dbReference>
<dbReference type="OMA" id="FRKHTVK"/>
<evidence type="ECO:0000313" key="2">
    <source>
        <dbReference type="EMBL" id="EDW54262.1"/>
    </source>
</evidence>
<dbReference type="STRING" id="7238.B4I3B7"/>
<sequence length="420" mass="48966">MSDVLQRLVSIGSRKATDPIDRYLERRQLFRKHMIGDASSLFRVVAEQVYDTQMLHYEVRMECVRYMFAKWKTYRRFVSGDFDEYLWQLGKTKTAGTLLELGALCHLYRRNVIIYEPFDMGRMITYSKDYKEILRIFMNGLGHFDTVLTMKDVDVSAVSQAVSFKMLYKHVFRLPDVNLAVEWMLYPDTFKMGISYEFDSHGRAIRLLCRNGRSFELDRPESTICLLENSQKCPFHSRGQFDNLSCIRILLEQGKKPFPYSVAKSMHPNMYRNVELTSTIEARREAYQFGIYMGDYNFKVGAKCQVELDTNRRDRLSVCYIQSIDKKKSVCQVFVEEQGKLVDVPYDNLHPLPPDEFKAWDFAQKRLSMSRMERQFSQMGITSLGVDHLQQGFVPDPMPGMAPPMPPPPLAVPRPVDIFI</sequence>
<dbReference type="HOGENOM" id="CLU_042968_0_0_1"/>
<accession>B4I3B7</accession>
<keyword evidence="3" id="KW-1185">Reference proteome</keyword>
<dbReference type="Pfam" id="PF02338">
    <property type="entry name" value="OTU"/>
    <property type="match status" value="1"/>
</dbReference>
<dbReference type="PROSITE" id="PS50802">
    <property type="entry name" value="OTU"/>
    <property type="match status" value="1"/>
</dbReference>
<feature type="domain" description="OTU" evidence="1">
    <location>
        <begin position="29"/>
        <end position="150"/>
    </location>
</feature>
<dbReference type="InterPro" id="IPR038765">
    <property type="entry name" value="Papain-like_cys_pep_sf"/>
</dbReference>
<dbReference type="CDD" id="cd20380">
    <property type="entry name" value="Tudor_TDRD13-like"/>
    <property type="match status" value="1"/>
</dbReference>
<dbReference type="Proteomes" id="UP000001292">
    <property type="component" value="Unassembled WGS sequence"/>
</dbReference>
<dbReference type="InterPro" id="IPR049769">
    <property type="entry name" value="OTU_OTU"/>
</dbReference>
<dbReference type="GO" id="GO:0061578">
    <property type="term" value="F:K63-linked deubiquitinase activity"/>
    <property type="evidence" value="ECO:0007669"/>
    <property type="project" value="TreeGrafter"/>
</dbReference>
<gene>
    <name evidence="2" type="primary">Dsec\GM18078</name>
    <name evidence="2" type="ORF">Dsec_GM18078</name>
</gene>
<evidence type="ECO:0000259" key="1">
    <source>
        <dbReference type="PROSITE" id="PS50802"/>
    </source>
</evidence>
<dbReference type="InterPro" id="IPR003323">
    <property type="entry name" value="OTU_dom"/>
</dbReference>
<dbReference type="InterPro" id="IPR050704">
    <property type="entry name" value="Peptidase_C85-like"/>
</dbReference>
<dbReference type="AlphaFoldDB" id="B4I3B7"/>
<dbReference type="PANTHER" id="PTHR12419:SF115">
    <property type="entry name" value="PROTEIN OVARIAN TUMOR LOCUS-RELATED"/>
    <property type="match status" value="1"/>
</dbReference>
<dbReference type="PhylomeDB" id="B4I3B7"/>
<dbReference type="SUPFAM" id="SSF54001">
    <property type="entry name" value="Cysteine proteinases"/>
    <property type="match status" value="1"/>
</dbReference>
<reference evidence="2 3" key="1">
    <citation type="journal article" date="2007" name="Nature">
        <title>Evolution of genes and genomes on the Drosophila phylogeny.</title>
        <authorList>
            <consortium name="Drosophila 12 Genomes Consortium"/>
            <person name="Clark A.G."/>
            <person name="Eisen M.B."/>
            <person name="Smith D.R."/>
            <person name="Bergman C.M."/>
            <person name="Oliver B."/>
            <person name="Markow T.A."/>
            <person name="Kaufman T.C."/>
            <person name="Kellis M."/>
            <person name="Gelbart W."/>
            <person name="Iyer V.N."/>
            <person name="Pollard D.A."/>
            <person name="Sackton T.B."/>
            <person name="Larracuente A.M."/>
            <person name="Singh N.D."/>
            <person name="Abad J.P."/>
            <person name="Abt D.N."/>
            <person name="Adryan B."/>
            <person name="Aguade M."/>
            <person name="Akashi H."/>
            <person name="Anderson W.W."/>
            <person name="Aquadro C.F."/>
            <person name="Ardell D.H."/>
            <person name="Arguello R."/>
            <person name="Artieri C.G."/>
            <person name="Barbash D.A."/>
            <person name="Barker D."/>
            <person name="Barsanti P."/>
            <person name="Batterham P."/>
            <person name="Batzoglou S."/>
            <person name="Begun D."/>
            <person name="Bhutkar A."/>
            <person name="Blanco E."/>
            <person name="Bosak S.A."/>
            <person name="Bradley R.K."/>
            <person name="Brand A.D."/>
            <person name="Brent M.R."/>
            <person name="Brooks A.N."/>
            <person name="Brown R.H."/>
            <person name="Butlin R.K."/>
            <person name="Caggese C."/>
            <person name="Calvi B.R."/>
            <person name="Bernardo de Carvalho A."/>
            <person name="Caspi A."/>
            <person name="Castrezana S."/>
            <person name="Celniker S.E."/>
            <person name="Chang J.L."/>
            <person name="Chapple C."/>
            <person name="Chatterji S."/>
            <person name="Chinwalla A."/>
            <person name="Civetta A."/>
            <person name="Clifton S.W."/>
            <person name="Comeron J.M."/>
            <person name="Costello J.C."/>
            <person name="Coyne J.A."/>
            <person name="Daub J."/>
            <person name="David R.G."/>
            <person name="Delcher A.L."/>
            <person name="Delehaunty K."/>
            <person name="Do C.B."/>
            <person name="Ebling H."/>
            <person name="Edwards K."/>
            <person name="Eickbush T."/>
            <person name="Evans J.D."/>
            <person name="Filipski A."/>
            <person name="Findeiss S."/>
            <person name="Freyhult E."/>
            <person name="Fulton L."/>
            <person name="Fulton R."/>
            <person name="Garcia A.C."/>
            <person name="Gardiner A."/>
            <person name="Garfield D.A."/>
            <person name="Garvin B.E."/>
            <person name="Gibson G."/>
            <person name="Gilbert D."/>
            <person name="Gnerre S."/>
            <person name="Godfrey J."/>
            <person name="Good R."/>
            <person name="Gotea V."/>
            <person name="Gravely B."/>
            <person name="Greenberg A.J."/>
            <person name="Griffiths-Jones S."/>
            <person name="Gross S."/>
            <person name="Guigo R."/>
            <person name="Gustafson E.A."/>
            <person name="Haerty W."/>
            <person name="Hahn M.W."/>
            <person name="Halligan D.L."/>
            <person name="Halpern A.L."/>
            <person name="Halter G.M."/>
            <person name="Han M.V."/>
            <person name="Heger A."/>
            <person name="Hillier L."/>
            <person name="Hinrichs A.S."/>
            <person name="Holmes I."/>
            <person name="Hoskins R.A."/>
            <person name="Hubisz M.J."/>
            <person name="Hultmark D."/>
            <person name="Huntley M.A."/>
            <person name="Jaffe D.B."/>
            <person name="Jagadeeshan S."/>
            <person name="Jeck W.R."/>
            <person name="Johnson J."/>
            <person name="Jones C.D."/>
            <person name="Jordan W.C."/>
            <person name="Karpen G.H."/>
            <person name="Kataoka E."/>
            <person name="Keightley P.D."/>
            <person name="Kheradpour P."/>
            <person name="Kirkness E.F."/>
            <person name="Koerich L.B."/>
            <person name="Kristiansen K."/>
            <person name="Kudrna D."/>
            <person name="Kulathinal R.J."/>
            <person name="Kumar S."/>
            <person name="Kwok R."/>
            <person name="Lander E."/>
            <person name="Langley C.H."/>
            <person name="Lapoint R."/>
            <person name="Lazzaro B.P."/>
            <person name="Lee S.J."/>
            <person name="Levesque L."/>
            <person name="Li R."/>
            <person name="Lin C.F."/>
            <person name="Lin M.F."/>
            <person name="Lindblad-Toh K."/>
            <person name="Llopart A."/>
            <person name="Long M."/>
            <person name="Low L."/>
            <person name="Lozovsky E."/>
            <person name="Lu J."/>
            <person name="Luo M."/>
            <person name="Machado C.A."/>
            <person name="Makalowski W."/>
            <person name="Marzo M."/>
            <person name="Matsuda M."/>
            <person name="Matzkin L."/>
            <person name="McAllister B."/>
            <person name="McBride C.S."/>
            <person name="McKernan B."/>
            <person name="McKernan K."/>
            <person name="Mendez-Lago M."/>
            <person name="Minx P."/>
            <person name="Mollenhauer M.U."/>
            <person name="Montooth K."/>
            <person name="Mount S.M."/>
            <person name="Mu X."/>
            <person name="Myers E."/>
            <person name="Negre B."/>
            <person name="Newfeld S."/>
            <person name="Nielsen R."/>
            <person name="Noor M.A."/>
            <person name="O'Grady P."/>
            <person name="Pachter L."/>
            <person name="Papaceit M."/>
            <person name="Parisi M.J."/>
            <person name="Parisi M."/>
            <person name="Parts L."/>
            <person name="Pedersen J.S."/>
            <person name="Pesole G."/>
            <person name="Phillippy A.M."/>
            <person name="Ponting C.P."/>
            <person name="Pop M."/>
            <person name="Porcelli D."/>
            <person name="Powell J.R."/>
            <person name="Prohaska S."/>
            <person name="Pruitt K."/>
            <person name="Puig M."/>
            <person name="Quesneville H."/>
            <person name="Ram K.R."/>
            <person name="Rand D."/>
            <person name="Rasmussen M.D."/>
            <person name="Reed L.K."/>
            <person name="Reenan R."/>
            <person name="Reily A."/>
            <person name="Remington K.A."/>
            <person name="Rieger T.T."/>
            <person name="Ritchie M.G."/>
            <person name="Robin C."/>
            <person name="Rogers Y.H."/>
            <person name="Rohde C."/>
            <person name="Rozas J."/>
            <person name="Rubenfield M.J."/>
            <person name="Ruiz A."/>
            <person name="Russo S."/>
            <person name="Salzberg S.L."/>
            <person name="Sanchez-Gracia A."/>
            <person name="Saranga D.J."/>
            <person name="Sato H."/>
            <person name="Schaeffer S.W."/>
            <person name="Schatz M.C."/>
            <person name="Schlenke T."/>
            <person name="Schwartz R."/>
            <person name="Segarra C."/>
            <person name="Singh R.S."/>
            <person name="Sirot L."/>
            <person name="Sirota M."/>
            <person name="Sisneros N.B."/>
            <person name="Smith C.D."/>
            <person name="Smith T.F."/>
            <person name="Spieth J."/>
            <person name="Stage D.E."/>
            <person name="Stark A."/>
            <person name="Stephan W."/>
            <person name="Strausberg R.L."/>
            <person name="Strempel S."/>
            <person name="Sturgill D."/>
            <person name="Sutton G."/>
            <person name="Sutton G.G."/>
            <person name="Tao W."/>
            <person name="Teichmann S."/>
            <person name="Tobari Y.N."/>
            <person name="Tomimura Y."/>
            <person name="Tsolas J.M."/>
            <person name="Valente V.L."/>
            <person name="Venter E."/>
            <person name="Venter J.C."/>
            <person name="Vicario S."/>
            <person name="Vieira F.G."/>
            <person name="Vilella A.J."/>
            <person name="Villasante A."/>
            <person name="Walenz B."/>
            <person name="Wang J."/>
            <person name="Wasserman M."/>
            <person name="Watts T."/>
            <person name="Wilson D."/>
            <person name="Wilson R.K."/>
            <person name="Wing R.A."/>
            <person name="Wolfner M.F."/>
            <person name="Wong A."/>
            <person name="Wong G.K."/>
            <person name="Wu C.I."/>
            <person name="Wu G."/>
            <person name="Yamamoto D."/>
            <person name="Yang H.P."/>
            <person name="Yang S.P."/>
            <person name="Yorke J.A."/>
            <person name="Yoshida K."/>
            <person name="Zdobnov E."/>
            <person name="Zhang P."/>
            <person name="Zhang Y."/>
            <person name="Zimin A.V."/>
            <person name="Baldwin J."/>
            <person name="Abdouelleil A."/>
            <person name="Abdulkadir J."/>
            <person name="Abebe A."/>
            <person name="Abera B."/>
            <person name="Abreu J."/>
            <person name="Acer S.C."/>
            <person name="Aftuck L."/>
            <person name="Alexander A."/>
            <person name="An P."/>
            <person name="Anderson E."/>
            <person name="Anderson S."/>
            <person name="Arachi H."/>
            <person name="Azer M."/>
            <person name="Bachantsang P."/>
            <person name="Barry A."/>
            <person name="Bayul T."/>
            <person name="Berlin A."/>
            <person name="Bessette D."/>
            <person name="Bloom T."/>
            <person name="Blye J."/>
            <person name="Boguslavskiy L."/>
            <person name="Bonnet C."/>
            <person name="Boukhgalter B."/>
            <person name="Bourzgui I."/>
            <person name="Brown A."/>
            <person name="Cahill P."/>
            <person name="Channer S."/>
            <person name="Cheshatsang Y."/>
            <person name="Chuda L."/>
            <person name="Citroen M."/>
            <person name="Collymore A."/>
            <person name="Cooke P."/>
            <person name="Costello M."/>
            <person name="D'Aco K."/>
            <person name="Daza R."/>
            <person name="De Haan G."/>
            <person name="DeGray S."/>
            <person name="DeMaso C."/>
            <person name="Dhargay N."/>
            <person name="Dooley K."/>
            <person name="Dooley E."/>
            <person name="Doricent M."/>
            <person name="Dorje P."/>
            <person name="Dorjee K."/>
            <person name="Dupes A."/>
            <person name="Elong R."/>
            <person name="Falk J."/>
            <person name="Farina A."/>
            <person name="Faro S."/>
            <person name="Ferguson D."/>
            <person name="Fisher S."/>
            <person name="Foley C.D."/>
            <person name="Franke A."/>
            <person name="Friedrich D."/>
            <person name="Gadbois L."/>
            <person name="Gearin G."/>
            <person name="Gearin C.R."/>
            <person name="Giannoukos G."/>
            <person name="Goode T."/>
            <person name="Graham J."/>
            <person name="Grandbois E."/>
            <person name="Grewal S."/>
            <person name="Gyaltsen K."/>
            <person name="Hafez N."/>
            <person name="Hagos B."/>
            <person name="Hall J."/>
            <person name="Henson C."/>
            <person name="Hollinger A."/>
            <person name="Honan T."/>
            <person name="Huard M.D."/>
            <person name="Hughes L."/>
            <person name="Hurhula B."/>
            <person name="Husby M.E."/>
            <person name="Kamat A."/>
            <person name="Kanga B."/>
            <person name="Kashin S."/>
            <person name="Khazanovich D."/>
            <person name="Kisner P."/>
            <person name="Lance K."/>
            <person name="Lara M."/>
            <person name="Lee W."/>
            <person name="Lennon N."/>
            <person name="Letendre F."/>
            <person name="LeVine R."/>
            <person name="Lipovsky A."/>
            <person name="Liu X."/>
            <person name="Liu J."/>
            <person name="Liu S."/>
            <person name="Lokyitsang T."/>
            <person name="Lokyitsang Y."/>
            <person name="Lubonja R."/>
            <person name="Lui A."/>
            <person name="MacDonald P."/>
            <person name="Magnisalis V."/>
            <person name="Maru K."/>
            <person name="Matthews C."/>
            <person name="McCusker W."/>
            <person name="McDonough S."/>
            <person name="Mehta T."/>
            <person name="Meldrim J."/>
            <person name="Meneus L."/>
            <person name="Mihai O."/>
            <person name="Mihalev A."/>
            <person name="Mihova T."/>
            <person name="Mittelman R."/>
            <person name="Mlenga V."/>
            <person name="Montmayeur A."/>
            <person name="Mulrain L."/>
            <person name="Navidi A."/>
            <person name="Naylor J."/>
            <person name="Negash T."/>
            <person name="Nguyen T."/>
            <person name="Nguyen N."/>
            <person name="Nicol R."/>
            <person name="Norbu C."/>
            <person name="Norbu N."/>
            <person name="Novod N."/>
            <person name="O'Neill B."/>
            <person name="Osman S."/>
            <person name="Markiewicz E."/>
            <person name="Oyono O.L."/>
            <person name="Patti C."/>
            <person name="Phunkhang P."/>
            <person name="Pierre F."/>
            <person name="Priest M."/>
            <person name="Raghuraman S."/>
            <person name="Rege F."/>
            <person name="Reyes R."/>
            <person name="Rise C."/>
            <person name="Rogov P."/>
            <person name="Ross K."/>
            <person name="Ryan E."/>
            <person name="Settipalli S."/>
            <person name="Shea T."/>
            <person name="Sherpa N."/>
            <person name="Shi L."/>
            <person name="Shih D."/>
            <person name="Sparrow T."/>
            <person name="Spaulding J."/>
            <person name="Stalker J."/>
            <person name="Stange-Thomann N."/>
            <person name="Stavropoulos S."/>
            <person name="Stone C."/>
            <person name="Strader C."/>
            <person name="Tesfaye S."/>
            <person name="Thomson T."/>
            <person name="Thoulutsang Y."/>
            <person name="Thoulutsang D."/>
            <person name="Topham K."/>
            <person name="Topping I."/>
            <person name="Tsamla T."/>
            <person name="Vassiliev H."/>
            <person name="Vo A."/>
            <person name="Wangchuk T."/>
            <person name="Wangdi T."/>
            <person name="Weiand M."/>
            <person name="Wilkinson J."/>
            <person name="Wilson A."/>
            <person name="Yadav S."/>
            <person name="Young G."/>
            <person name="Yu Q."/>
            <person name="Zembek L."/>
            <person name="Zhong D."/>
            <person name="Zimmer A."/>
            <person name="Zwirko Z."/>
            <person name="Jaffe D.B."/>
            <person name="Alvarez P."/>
            <person name="Brockman W."/>
            <person name="Butler J."/>
            <person name="Chin C."/>
            <person name="Gnerre S."/>
            <person name="Grabherr M."/>
            <person name="Kleber M."/>
            <person name="Mauceli E."/>
            <person name="MacCallum I."/>
        </authorList>
    </citation>
    <scope>NUCLEOTIDE SEQUENCE [LARGE SCALE GENOMIC DNA]</scope>
    <source>
        <strain evidence="3">Rob3c / Tucson 14021-0248.25</strain>
    </source>
</reference>
<name>B4I3B7_DROSE</name>
<dbReference type="CDD" id="cd22753">
    <property type="entry name" value="OTU_ALG13-like"/>
    <property type="match status" value="1"/>
</dbReference>
<protein>
    <submittedName>
        <fullName evidence="2">GM18078</fullName>
    </submittedName>
</protein>
<dbReference type="MEROPS" id="C85.002"/>
<evidence type="ECO:0000313" key="3">
    <source>
        <dbReference type="Proteomes" id="UP000001292"/>
    </source>
</evidence>
<proteinExistence type="predicted"/>
<dbReference type="GO" id="GO:0042981">
    <property type="term" value="P:regulation of apoptotic process"/>
    <property type="evidence" value="ECO:0007669"/>
    <property type="project" value="EnsemblMetazoa"/>
</dbReference>